<dbReference type="Proteomes" id="UP000095131">
    <property type="component" value="Unassembled WGS sequence"/>
</dbReference>
<dbReference type="GO" id="GO:0016020">
    <property type="term" value="C:membrane"/>
    <property type="evidence" value="ECO:0007669"/>
    <property type="project" value="InterPro"/>
</dbReference>
<feature type="transmembrane region" description="Helical" evidence="1">
    <location>
        <begin position="26"/>
        <end position="44"/>
    </location>
</feature>
<dbReference type="Pfam" id="PF01478">
    <property type="entry name" value="Peptidase_A24"/>
    <property type="match status" value="1"/>
</dbReference>
<evidence type="ECO:0000313" key="3">
    <source>
        <dbReference type="EMBL" id="ODS10436.1"/>
    </source>
</evidence>
<keyword evidence="1" id="KW-1133">Transmembrane helix</keyword>
<feature type="domain" description="Prepilin type IV endopeptidase peptidase" evidence="2">
    <location>
        <begin position="7"/>
        <end position="105"/>
    </location>
</feature>
<keyword evidence="3" id="KW-0378">Hydrolase</keyword>
<sequence>MVLVIILLLLFLSILVCIYDWRLRKIPNYICIIIFCISILVLILKEEFDSLIYLLLAIPFFLIVWKVGIWGAGDSKLLLSFFPMIESQYYVTTVVFICSIGFATGVMFLIFKKISKRNKFNTVPYGIPIALSCFITSIASL</sequence>
<dbReference type="InterPro" id="IPR000045">
    <property type="entry name" value="Prepilin_IV_endopep_pep"/>
</dbReference>
<name>A0A1E3WKX8_9VIBR</name>
<evidence type="ECO:0000256" key="1">
    <source>
        <dbReference type="SAM" id="Phobius"/>
    </source>
</evidence>
<comment type="caution">
    <text evidence="3">The sequence shown here is derived from an EMBL/GenBank/DDBJ whole genome shotgun (WGS) entry which is preliminary data.</text>
</comment>
<dbReference type="AlphaFoldDB" id="A0A1E3WKX8"/>
<dbReference type="OrthoDB" id="6199155at2"/>
<organism evidence="3 4">
    <name type="scientific">Vibrio scophthalmi</name>
    <dbReference type="NCBI Taxonomy" id="45658"/>
    <lineage>
        <taxon>Bacteria</taxon>
        <taxon>Pseudomonadati</taxon>
        <taxon>Pseudomonadota</taxon>
        <taxon>Gammaproteobacteria</taxon>
        <taxon>Vibrionales</taxon>
        <taxon>Vibrionaceae</taxon>
        <taxon>Vibrio</taxon>
    </lineage>
</organism>
<keyword evidence="1" id="KW-0812">Transmembrane</keyword>
<dbReference type="GO" id="GO:0004190">
    <property type="term" value="F:aspartic-type endopeptidase activity"/>
    <property type="evidence" value="ECO:0007669"/>
    <property type="project" value="UniProtKB-EC"/>
</dbReference>
<feature type="transmembrane region" description="Helical" evidence="1">
    <location>
        <begin position="89"/>
        <end position="111"/>
    </location>
</feature>
<accession>A0A1E3WKX8</accession>
<protein>
    <submittedName>
        <fullName evidence="3">Prepilin peptidase</fullName>
        <ecNumber evidence="3">3.4.23.43</ecNumber>
    </submittedName>
</protein>
<dbReference type="Gene3D" id="1.20.120.1220">
    <property type="match status" value="1"/>
</dbReference>
<evidence type="ECO:0000259" key="2">
    <source>
        <dbReference type="Pfam" id="PF01478"/>
    </source>
</evidence>
<evidence type="ECO:0000313" key="4">
    <source>
        <dbReference type="Proteomes" id="UP000095131"/>
    </source>
</evidence>
<dbReference type="EMBL" id="MDCJ01000002">
    <property type="protein sequence ID" value="ODS10436.1"/>
    <property type="molecule type" value="Genomic_DNA"/>
</dbReference>
<dbReference type="EC" id="3.4.23.43" evidence="3"/>
<feature type="transmembrane region" description="Helical" evidence="1">
    <location>
        <begin position="123"/>
        <end position="140"/>
    </location>
</feature>
<proteinExistence type="predicted"/>
<feature type="transmembrane region" description="Helical" evidence="1">
    <location>
        <begin position="51"/>
        <end position="69"/>
    </location>
</feature>
<reference evidence="3 4" key="1">
    <citation type="submission" date="2016-08" db="EMBL/GenBank/DDBJ databases">
        <title>Genome sequencing of Vibrio scophthalmi strain FP3289, an isolated from Paralichthys olivaceus.</title>
        <authorList>
            <person name="Han H.-J."/>
        </authorList>
    </citation>
    <scope>NUCLEOTIDE SEQUENCE [LARGE SCALE GENOMIC DNA]</scope>
    <source>
        <strain evidence="3 4">FP3289</strain>
    </source>
</reference>
<gene>
    <name evidence="3" type="primary">cpaA</name>
    <name evidence="3" type="ORF">VSF3289_00691</name>
</gene>
<keyword evidence="1" id="KW-0472">Membrane</keyword>